<evidence type="ECO:0000256" key="1">
    <source>
        <dbReference type="ARBA" id="ARBA00007870"/>
    </source>
</evidence>
<dbReference type="InterPro" id="IPR036291">
    <property type="entry name" value="NAD(P)-bd_dom_sf"/>
</dbReference>
<dbReference type="EC" id="1.1.1.169" evidence="4"/>
<comment type="catalytic activity">
    <reaction evidence="4">
        <text>(R)-pantoate + NADP(+) = 2-dehydropantoate + NADPH + H(+)</text>
        <dbReference type="Rhea" id="RHEA:16233"/>
        <dbReference type="ChEBI" id="CHEBI:11561"/>
        <dbReference type="ChEBI" id="CHEBI:15378"/>
        <dbReference type="ChEBI" id="CHEBI:15980"/>
        <dbReference type="ChEBI" id="CHEBI:57783"/>
        <dbReference type="ChEBI" id="CHEBI:58349"/>
        <dbReference type="EC" id="1.1.1.169"/>
    </reaction>
</comment>
<reference evidence="7 8" key="1">
    <citation type="submission" date="2020-08" db="EMBL/GenBank/DDBJ databases">
        <title>Genome public.</title>
        <authorList>
            <person name="Liu C."/>
            <person name="Sun Q."/>
        </authorList>
    </citation>
    <scope>NUCLEOTIDE SEQUENCE [LARGE SCALE GENOMIC DNA]</scope>
    <source>
        <strain evidence="7 8">NSJ-46</strain>
    </source>
</reference>
<dbReference type="SUPFAM" id="SSF48179">
    <property type="entry name" value="6-phosphogluconate dehydrogenase C-terminal domain-like"/>
    <property type="match status" value="1"/>
</dbReference>
<dbReference type="Gene3D" id="3.40.50.720">
    <property type="entry name" value="NAD(P)-binding Rossmann-like Domain"/>
    <property type="match status" value="1"/>
</dbReference>
<evidence type="ECO:0000313" key="8">
    <source>
        <dbReference type="Proteomes" id="UP000657421"/>
    </source>
</evidence>
<dbReference type="Pfam" id="PF02558">
    <property type="entry name" value="ApbA"/>
    <property type="match status" value="1"/>
</dbReference>
<dbReference type="Pfam" id="PF08546">
    <property type="entry name" value="ApbA_C"/>
    <property type="match status" value="1"/>
</dbReference>
<feature type="domain" description="Ketopantoate reductase C-terminal" evidence="6">
    <location>
        <begin position="175"/>
        <end position="299"/>
    </location>
</feature>
<protein>
    <recommendedName>
        <fullName evidence="4">2-dehydropantoate 2-reductase</fullName>
        <ecNumber evidence="4">1.1.1.169</ecNumber>
    </recommendedName>
    <alternativeName>
        <fullName evidence="4">Ketopantoate reductase</fullName>
    </alternativeName>
</protein>
<evidence type="ECO:0000256" key="2">
    <source>
        <dbReference type="ARBA" id="ARBA00022857"/>
    </source>
</evidence>
<feature type="domain" description="Ketopantoate reductase N-terminal" evidence="5">
    <location>
        <begin position="4"/>
        <end position="147"/>
    </location>
</feature>
<dbReference type="InterPro" id="IPR013332">
    <property type="entry name" value="KPR_N"/>
</dbReference>
<evidence type="ECO:0000313" key="7">
    <source>
        <dbReference type="EMBL" id="MBC8573020.1"/>
    </source>
</evidence>
<proteinExistence type="inferred from homology"/>
<dbReference type="SUPFAM" id="SSF51735">
    <property type="entry name" value="NAD(P)-binding Rossmann-fold domains"/>
    <property type="match status" value="1"/>
</dbReference>
<evidence type="ECO:0000256" key="3">
    <source>
        <dbReference type="ARBA" id="ARBA00023002"/>
    </source>
</evidence>
<dbReference type="InterPro" id="IPR013328">
    <property type="entry name" value="6PGD_dom2"/>
</dbReference>
<keyword evidence="8" id="KW-1185">Reference proteome</keyword>
<dbReference type="PANTHER" id="PTHR21708">
    <property type="entry name" value="PROBABLE 2-DEHYDROPANTOATE 2-REDUCTASE"/>
    <property type="match status" value="1"/>
</dbReference>
<comment type="similarity">
    <text evidence="1 4">Belongs to the ketopantoate reductase family.</text>
</comment>
<comment type="pathway">
    <text evidence="4">Cofactor biosynthesis; (R)-pantothenate biosynthesis; (R)-pantoate from 3-methyl-2-oxobutanoate: step 2/2.</text>
</comment>
<keyword evidence="4" id="KW-0566">Pantothenate biosynthesis</keyword>
<dbReference type="RefSeq" id="WP_249308050.1">
    <property type="nucleotide sequence ID" value="NZ_JACRSZ010000007.1"/>
</dbReference>
<keyword evidence="3 4" id="KW-0560">Oxidoreductase</keyword>
<sequence>MEQIVLIGFGAIGIPIAWHMNQCYGDRFALVATGQRRKKMEKKHYWVNGAAFSPKIISTAEELVEKPSLAIICVKNYDIESAIEDLRPVIAPGTILLPLQNGIYAFRRFCEAFPENIVLKGYIQGPNTIMDGENLLFTNAGVTHIGASSYSGDDIVQYVYRLMHSTGLDVVVEADIDKMVWKKWMLNVAGNSVTALTGADYSKFRTYEELQTICRKSMREFVKVAQAKEIPLSEEDIEDIIQYYVSYKGAKKTSMLEDVLHHRRTENEYLAGTLLQMAKKKQIPVPATETLYLLMKAKEEIYLNE</sequence>
<organism evidence="7 8">
    <name type="scientific">Jingyaoa shaoxingensis</name>
    <dbReference type="NCBI Taxonomy" id="2763671"/>
    <lineage>
        <taxon>Bacteria</taxon>
        <taxon>Bacillati</taxon>
        <taxon>Bacillota</taxon>
        <taxon>Clostridia</taxon>
        <taxon>Lachnospirales</taxon>
        <taxon>Lachnospiraceae</taxon>
        <taxon>Jingyaoa</taxon>
    </lineage>
</organism>
<dbReference type="PANTHER" id="PTHR21708:SF26">
    <property type="entry name" value="2-DEHYDROPANTOATE 2-REDUCTASE"/>
    <property type="match status" value="1"/>
</dbReference>
<dbReference type="Proteomes" id="UP000657421">
    <property type="component" value="Unassembled WGS sequence"/>
</dbReference>
<accession>A0ABR7N9E0</accession>
<comment type="function">
    <text evidence="4">Catalyzes the NADPH-dependent reduction of ketopantoate into pantoic acid.</text>
</comment>
<name>A0ABR7N9E0_9FIRM</name>
<evidence type="ECO:0000259" key="6">
    <source>
        <dbReference type="Pfam" id="PF08546"/>
    </source>
</evidence>
<dbReference type="InterPro" id="IPR008927">
    <property type="entry name" value="6-PGluconate_DH-like_C_sf"/>
</dbReference>
<keyword evidence="2 4" id="KW-0521">NADP</keyword>
<dbReference type="Gene3D" id="1.10.1040.10">
    <property type="entry name" value="N-(1-d-carboxylethyl)-l-norvaline Dehydrogenase, domain 2"/>
    <property type="match status" value="1"/>
</dbReference>
<gene>
    <name evidence="7" type="ORF">H8716_07990</name>
</gene>
<dbReference type="InterPro" id="IPR003710">
    <property type="entry name" value="ApbA"/>
</dbReference>
<dbReference type="EMBL" id="JACRSZ010000007">
    <property type="protein sequence ID" value="MBC8573020.1"/>
    <property type="molecule type" value="Genomic_DNA"/>
</dbReference>
<evidence type="ECO:0000259" key="5">
    <source>
        <dbReference type="Pfam" id="PF02558"/>
    </source>
</evidence>
<dbReference type="InterPro" id="IPR051402">
    <property type="entry name" value="KPR-Related"/>
</dbReference>
<dbReference type="NCBIfam" id="TIGR00745">
    <property type="entry name" value="apbA_panE"/>
    <property type="match status" value="1"/>
</dbReference>
<evidence type="ECO:0000256" key="4">
    <source>
        <dbReference type="RuleBase" id="RU362068"/>
    </source>
</evidence>
<dbReference type="InterPro" id="IPR013752">
    <property type="entry name" value="KPA_reductase"/>
</dbReference>
<comment type="caution">
    <text evidence="7">The sequence shown here is derived from an EMBL/GenBank/DDBJ whole genome shotgun (WGS) entry which is preliminary data.</text>
</comment>